<dbReference type="Proteomes" id="UP001162483">
    <property type="component" value="Unassembled WGS sequence"/>
</dbReference>
<protein>
    <submittedName>
        <fullName evidence="1">Uncharacterized protein</fullName>
    </submittedName>
</protein>
<organism evidence="1 2">
    <name type="scientific">Staurois parvus</name>
    <dbReference type="NCBI Taxonomy" id="386267"/>
    <lineage>
        <taxon>Eukaryota</taxon>
        <taxon>Metazoa</taxon>
        <taxon>Chordata</taxon>
        <taxon>Craniata</taxon>
        <taxon>Vertebrata</taxon>
        <taxon>Euteleostomi</taxon>
        <taxon>Amphibia</taxon>
        <taxon>Batrachia</taxon>
        <taxon>Anura</taxon>
        <taxon>Neobatrachia</taxon>
        <taxon>Ranoidea</taxon>
        <taxon>Ranidae</taxon>
        <taxon>Staurois</taxon>
    </lineage>
</organism>
<proteinExistence type="predicted"/>
<reference evidence="1" key="1">
    <citation type="submission" date="2023-05" db="EMBL/GenBank/DDBJ databases">
        <authorList>
            <person name="Stuckert A."/>
        </authorList>
    </citation>
    <scope>NUCLEOTIDE SEQUENCE</scope>
</reference>
<evidence type="ECO:0000313" key="2">
    <source>
        <dbReference type="Proteomes" id="UP001162483"/>
    </source>
</evidence>
<accession>A0ABN9GMH2</accession>
<sequence>KHTYCVQWFCRVKPGSSSSRVPRRLSWLLLSLRCPHSKQLAMGAPAPPCVHSHTEQQLEEAETHNSLGCHSHCWISMGLR</sequence>
<evidence type="ECO:0000313" key="1">
    <source>
        <dbReference type="EMBL" id="CAI9609345.1"/>
    </source>
</evidence>
<feature type="non-terminal residue" evidence="1">
    <location>
        <position position="1"/>
    </location>
</feature>
<dbReference type="EMBL" id="CATNWA010018767">
    <property type="protein sequence ID" value="CAI9609345.1"/>
    <property type="molecule type" value="Genomic_DNA"/>
</dbReference>
<gene>
    <name evidence="1" type="ORF">SPARVUS_LOCUS14240017</name>
</gene>
<name>A0ABN9GMH2_9NEOB</name>
<keyword evidence="2" id="KW-1185">Reference proteome</keyword>
<comment type="caution">
    <text evidence="1">The sequence shown here is derived from an EMBL/GenBank/DDBJ whole genome shotgun (WGS) entry which is preliminary data.</text>
</comment>